<sequence>MGMNLLINAALRETRGPKTESGIYHLSNRGFIDLTHTTTTHVQARCMLTVLTDVMGQDEIQGRKVQISDHQKGGRPTYRFTLQVQNEEIPSIMKSTIDQQFTATIEHEST</sequence>
<name>A0A9D4QRV8_DREPO</name>
<gene>
    <name evidence="1" type="ORF">DPMN_113456</name>
</gene>
<proteinExistence type="predicted"/>
<evidence type="ECO:0000313" key="2">
    <source>
        <dbReference type="Proteomes" id="UP000828390"/>
    </source>
</evidence>
<comment type="caution">
    <text evidence="1">The sequence shown here is derived from an EMBL/GenBank/DDBJ whole genome shotgun (WGS) entry which is preliminary data.</text>
</comment>
<keyword evidence="2" id="KW-1185">Reference proteome</keyword>
<dbReference type="EMBL" id="JAIWYP010000004">
    <property type="protein sequence ID" value="KAH3840015.1"/>
    <property type="molecule type" value="Genomic_DNA"/>
</dbReference>
<dbReference type="Proteomes" id="UP000828390">
    <property type="component" value="Unassembled WGS sequence"/>
</dbReference>
<dbReference type="AlphaFoldDB" id="A0A9D4QRV8"/>
<accession>A0A9D4QRV8</accession>
<organism evidence="1 2">
    <name type="scientific">Dreissena polymorpha</name>
    <name type="common">Zebra mussel</name>
    <name type="synonym">Mytilus polymorpha</name>
    <dbReference type="NCBI Taxonomy" id="45954"/>
    <lineage>
        <taxon>Eukaryota</taxon>
        <taxon>Metazoa</taxon>
        <taxon>Spiralia</taxon>
        <taxon>Lophotrochozoa</taxon>
        <taxon>Mollusca</taxon>
        <taxon>Bivalvia</taxon>
        <taxon>Autobranchia</taxon>
        <taxon>Heteroconchia</taxon>
        <taxon>Euheterodonta</taxon>
        <taxon>Imparidentia</taxon>
        <taxon>Neoheterodontei</taxon>
        <taxon>Myida</taxon>
        <taxon>Dreissenoidea</taxon>
        <taxon>Dreissenidae</taxon>
        <taxon>Dreissena</taxon>
    </lineage>
</organism>
<protein>
    <submittedName>
        <fullName evidence="1">Uncharacterized protein</fullName>
    </submittedName>
</protein>
<evidence type="ECO:0000313" key="1">
    <source>
        <dbReference type="EMBL" id="KAH3840015.1"/>
    </source>
</evidence>
<reference evidence="1" key="1">
    <citation type="journal article" date="2019" name="bioRxiv">
        <title>The Genome of the Zebra Mussel, Dreissena polymorpha: A Resource for Invasive Species Research.</title>
        <authorList>
            <person name="McCartney M.A."/>
            <person name="Auch B."/>
            <person name="Kono T."/>
            <person name="Mallez S."/>
            <person name="Zhang Y."/>
            <person name="Obille A."/>
            <person name="Becker A."/>
            <person name="Abrahante J.E."/>
            <person name="Garbe J."/>
            <person name="Badalamenti J.P."/>
            <person name="Herman A."/>
            <person name="Mangelson H."/>
            <person name="Liachko I."/>
            <person name="Sullivan S."/>
            <person name="Sone E.D."/>
            <person name="Koren S."/>
            <person name="Silverstein K.A.T."/>
            <person name="Beckman K.B."/>
            <person name="Gohl D.M."/>
        </authorList>
    </citation>
    <scope>NUCLEOTIDE SEQUENCE</scope>
    <source>
        <strain evidence="1">Duluth1</strain>
        <tissue evidence="1">Whole animal</tissue>
    </source>
</reference>
<reference evidence="1" key="2">
    <citation type="submission" date="2020-11" db="EMBL/GenBank/DDBJ databases">
        <authorList>
            <person name="McCartney M.A."/>
            <person name="Auch B."/>
            <person name="Kono T."/>
            <person name="Mallez S."/>
            <person name="Becker A."/>
            <person name="Gohl D.M."/>
            <person name="Silverstein K.A.T."/>
            <person name="Koren S."/>
            <person name="Bechman K.B."/>
            <person name="Herman A."/>
            <person name="Abrahante J.E."/>
            <person name="Garbe J."/>
        </authorList>
    </citation>
    <scope>NUCLEOTIDE SEQUENCE</scope>
    <source>
        <strain evidence="1">Duluth1</strain>
        <tissue evidence="1">Whole animal</tissue>
    </source>
</reference>